<dbReference type="OrthoDB" id="5597089at2"/>
<dbReference type="STRING" id="1178482.AR456_13045"/>
<comment type="caution">
    <text evidence="1">The sequence shown here is derived from an EMBL/GenBank/DDBJ whole genome shotgun (WGS) entry which is preliminary data.</text>
</comment>
<dbReference type="eggNOG" id="ENOG502Z9WC">
    <property type="taxonomic scope" value="Bacteria"/>
</dbReference>
<evidence type="ECO:0000313" key="2">
    <source>
        <dbReference type="Proteomes" id="UP000019113"/>
    </source>
</evidence>
<evidence type="ECO:0000313" key="1">
    <source>
        <dbReference type="EMBL" id="ERL51329.1"/>
    </source>
</evidence>
<sequence length="349" mass="38675">MQPIHSLHDFFNLCHAELRLYHIGRRVEPCEREVLAEFEKGISPWPAPWQGKARLAMVFRLGEMQDPLIWFLALPLDEQGHLDPAQRDAFLERLLLTLGQSSEAIESQSSADINNLMKDNPLAFTPALPFQAMLHARACADAGMPASEHLEPVEDYLSGQASIDWKALGLQGIADYAVRLSSDHMTELARIVPTLHNEVLLPLCYCLENVSIDSVVVEALRQRGETAAQDGDLESLCACVRAISGGPREEVGVWLDELLADANACGPDVLAAMAARGWEHLEHEQRLPCYLERVASSEQADFLALVRDLALIPRLRLPVLMILRQASNDSPIGKRLTAVTVGKTRREEG</sequence>
<dbReference type="KEGG" id="hhu:AR456_13045"/>
<evidence type="ECO:0008006" key="3">
    <source>
        <dbReference type="Google" id="ProtNLM"/>
    </source>
</evidence>
<dbReference type="RefSeq" id="WP_021818941.1">
    <property type="nucleotide sequence ID" value="NZ_AVBC01000026.1"/>
</dbReference>
<name>W1N753_9GAMM</name>
<proteinExistence type="predicted"/>
<dbReference type="PATRIC" id="fig|1178482.3.peg.1983"/>
<organism evidence="1 2">
    <name type="scientific">Halomonas huangheensis</name>
    <dbReference type="NCBI Taxonomy" id="1178482"/>
    <lineage>
        <taxon>Bacteria</taxon>
        <taxon>Pseudomonadati</taxon>
        <taxon>Pseudomonadota</taxon>
        <taxon>Gammaproteobacteria</taxon>
        <taxon>Oceanospirillales</taxon>
        <taxon>Halomonadaceae</taxon>
        <taxon>Halomonas</taxon>
    </lineage>
</organism>
<dbReference type="InterPro" id="IPR021936">
    <property type="entry name" value="DUF3549"/>
</dbReference>
<keyword evidence="2" id="KW-1185">Reference proteome</keyword>
<accession>W1N753</accession>
<dbReference type="EMBL" id="AVBC01000026">
    <property type="protein sequence ID" value="ERL51329.1"/>
    <property type="molecule type" value="Genomic_DNA"/>
</dbReference>
<protein>
    <recommendedName>
        <fullName evidence="3">DUF3549 domain-containing protein</fullName>
    </recommendedName>
</protein>
<dbReference type="AlphaFoldDB" id="W1N753"/>
<dbReference type="Proteomes" id="UP000019113">
    <property type="component" value="Unassembled WGS sequence"/>
</dbReference>
<gene>
    <name evidence="1" type="ORF">BJB45_14145</name>
</gene>
<reference evidence="1 2" key="1">
    <citation type="submission" date="2013-08" db="EMBL/GenBank/DDBJ databases">
        <title>draft genome of Halomonas huanghegensis, strain BJGMM-B45T.</title>
        <authorList>
            <person name="Miao C."/>
            <person name="Wan Y."/>
            <person name="Jin W."/>
        </authorList>
    </citation>
    <scope>NUCLEOTIDE SEQUENCE [LARGE SCALE GENOMIC DNA]</scope>
    <source>
        <strain evidence="1 2">BJGMM-B45</strain>
    </source>
</reference>
<dbReference type="Pfam" id="PF12069">
    <property type="entry name" value="DUF3549"/>
    <property type="match status" value="1"/>
</dbReference>